<dbReference type="InterPro" id="IPR013320">
    <property type="entry name" value="ConA-like_dom_sf"/>
</dbReference>
<evidence type="ECO:0000256" key="3">
    <source>
        <dbReference type="ARBA" id="ARBA00022729"/>
    </source>
</evidence>
<organism evidence="6">
    <name type="scientific">Brevibacillus laterosporus</name>
    <name type="common">Bacillus laterosporus</name>
    <dbReference type="NCBI Taxonomy" id="1465"/>
    <lineage>
        <taxon>Bacteria</taxon>
        <taxon>Bacillati</taxon>
        <taxon>Bacillota</taxon>
        <taxon>Bacilli</taxon>
        <taxon>Bacillales</taxon>
        <taxon>Paenibacillaceae</taxon>
        <taxon>Brevibacillus</taxon>
    </lineage>
</organism>
<dbReference type="SMART" id="SM00560">
    <property type="entry name" value="LamGL"/>
    <property type="match status" value="1"/>
</dbReference>
<dbReference type="InterPro" id="IPR006558">
    <property type="entry name" value="LamG-like"/>
</dbReference>
<keyword evidence="3" id="KW-0732">Signal</keyword>
<dbReference type="Pfam" id="PF13385">
    <property type="entry name" value="Laminin_G_3"/>
    <property type="match status" value="1"/>
</dbReference>
<dbReference type="Gene3D" id="2.60.120.200">
    <property type="match status" value="1"/>
</dbReference>
<keyword evidence="2" id="KW-0964">Secreted</keyword>
<evidence type="ECO:0000256" key="1">
    <source>
        <dbReference type="ARBA" id="ARBA00004613"/>
    </source>
</evidence>
<evidence type="ECO:0000313" key="6">
    <source>
        <dbReference type="EMBL" id="AKF95677.1"/>
    </source>
</evidence>
<sequence>MFIKEGLVLSLHASLADQGLTRGNNATPTTKWHDLSGNNNHGILHGFQYNSQSGWTGNNTVSHPYTLYFDGYGSYVTCGRASQLKPAASITFEAWFYFIGGSIVLSSGGQVEGTQGIALLCNDMGELELHVTTSDNQAMCNLGYQSKSEWYHVIGSFDEHTGYLSAYLNGAPQGRAKAVSGAYTADPLADLIIGRHHKEMTKWFRGTIPVVRIYNRALSMDEVAQNYLAGYLLYKNESQIPSHMIVPKGHDVRCSLKIGTSGIVKGKYRSIPTGVVDIPSSIKINRAVGFAGSLYITPQTILQGKYHIKRQTNSDISSSISIHHTNYLKAKLSVRPKAILSGKYQIKELFRQDVDSTIQIIQRDTLVCHLSLLLKGQLTSRYIVKGITANELSASLTITNTSNLAGKLGVTSSQKLIAQYKIIETTVDDLTSWLNITATSQLSSRMGISTQTRLIGRYDMIPVEGSDLISSLNITSNADFNSRLKIATRGVLKAKYGMIRGDYSNLASNMSIKETNDVPSSLGIAPYTRAIAKYGIIANYASAILADMTIKVSSNLPALLRISPYTYIRSKYEILAPPEFTAILYATKDAFVREAVPRLNYGIEQQMYIGHDSSLQDTFRSYIGFDLAAASIPPSNVTIKKAVVKLYVDGRNIPPKQVQMIEPVTDWTEYGITWKNQPYPFGFDSPTSSYDGINVIESIEGNSRYVHFDVTDSIKRWYEKKKDNFGFIVKAFNELENSSLPFFTREQKSHRPILEITYYDTRIYSLGRDSCWSEITVRQSKSSDVVSALRIRQFQGYEDLPVHLFLVSPRDLLSELTVSREQLISRVSVRQSAHHDTVGYLKVFTKEAFWMESSLFVSVPDRPSHIYILNREDVNSKLAVRREGLPYPEIHSTLFINRDVTVGEVIVRQSSKIDFFSDLTVNRDDLQASLSVYNGFDTLGFLSVRVEDQVDLSASGFVKFHDSLSGMLLVHKTHMHGSLNVVYASHLAASLHVRIAEDEQLKAKLAVKSRNNLLSNLFIYPKFDVPSHMFVLSGYITGHLAIPYQKGKDVPSFVTIRVKAVSDLESFNQVQSGYLGSSIQVRTSTQHDFPSTLAVQLQDRSECSGLLVVNALGKADVEGQISARKMRYAFLWCFFTVRLSDSASVDSNLIVRVADGDDLHSTISIRVFSNANLLSHVAVRREDFSELLSLLLLKEHRNLLGTMAIRVQNNADIWSSMEIWEKSLLSGSISVRKNIDSDLSCSCIINVYSEIESHIDVVAEYGYVFIM</sequence>
<name>A0A0F7C1A0_BRELA</name>
<evidence type="ECO:0000259" key="5">
    <source>
        <dbReference type="SMART" id="SM00560"/>
    </source>
</evidence>
<evidence type="ECO:0000256" key="2">
    <source>
        <dbReference type="ARBA" id="ARBA00022525"/>
    </source>
</evidence>
<accession>A0A0F7C1A0</accession>
<dbReference type="SUPFAM" id="SSF49899">
    <property type="entry name" value="Concanavalin A-like lectins/glucanases"/>
    <property type="match status" value="1"/>
</dbReference>
<reference evidence="6" key="1">
    <citation type="submission" date="2015-03" db="EMBL/GenBank/DDBJ databases">
        <title>MIGS Cultured Bacterial/Archaeal sample from Brevibacillus laterosporus.</title>
        <authorList>
            <person name="Zeng D."/>
            <person name="Zhu L."/>
            <person name="Dong G."/>
            <person name="Ye W."/>
            <person name="Ren D."/>
            <person name="Wu L."/>
            <person name="Xu J."/>
            <person name="Li G."/>
            <person name="Guo L."/>
        </authorList>
    </citation>
    <scope>NUCLEOTIDE SEQUENCE</scope>
    <source>
        <strain evidence="6">B9</strain>
        <plasmid evidence="6">unnamed2</plasmid>
    </source>
</reference>
<keyword evidence="6" id="KW-0614">Plasmid</keyword>
<dbReference type="Pfam" id="PF24517">
    <property type="entry name" value="CBM96"/>
    <property type="match status" value="1"/>
</dbReference>
<comment type="subcellular location">
    <subcellularLocation>
        <location evidence="1">Secreted</location>
    </subcellularLocation>
</comment>
<dbReference type="InterPro" id="IPR055372">
    <property type="entry name" value="CBM96"/>
</dbReference>
<feature type="domain" description="LamG-like jellyroll fold" evidence="5">
    <location>
        <begin position="88"/>
        <end position="221"/>
    </location>
</feature>
<dbReference type="EMBL" id="CP011076">
    <property type="protein sequence ID" value="AKF95677.1"/>
    <property type="molecule type" value="Genomic_DNA"/>
</dbReference>
<evidence type="ECO:0000256" key="4">
    <source>
        <dbReference type="ARBA" id="ARBA00023157"/>
    </source>
</evidence>
<dbReference type="AlphaFoldDB" id="A0A0F7C1A0"/>
<gene>
    <name evidence="6" type="ORF">EX87_18725</name>
</gene>
<dbReference type="GO" id="GO:0005576">
    <property type="term" value="C:extracellular region"/>
    <property type="evidence" value="ECO:0007669"/>
    <property type="project" value="UniProtKB-SubCell"/>
</dbReference>
<keyword evidence="4" id="KW-1015">Disulfide bond</keyword>
<proteinExistence type="predicted"/>
<geneLocation type="plasmid" evidence="6">
    <name>unnamed2</name>
</geneLocation>
<dbReference type="NCBIfam" id="NF033679">
    <property type="entry name" value="DNRLRE_dom"/>
    <property type="match status" value="1"/>
</dbReference>
<dbReference type="RefSeq" id="WP_031414773.1">
    <property type="nucleotide sequence ID" value="NZ_CP011076.1"/>
</dbReference>
<protein>
    <recommendedName>
        <fullName evidence="5">LamG-like jellyroll fold domain-containing protein</fullName>
    </recommendedName>
</protein>